<name>A0A8B9X592_BOSMU</name>
<dbReference type="Ensembl" id="ENSBGRT00000019219.1">
    <property type="protein sequence ID" value="ENSBGRP00000016623.1"/>
    <property type="gene ID" value="ENSBGRG00000010491.1"/>
</dbReference>
<dbReference type="Proteomes" id="UP000694520">
    <property type="component" value="Chromosome 7"/>
</dbReference>
<proteinExistence type="predicted"/>
<evidence type="ECO:0000313" key="2">
    <source>
        <dbReference type="Proteomes" id="UP000694520"/>
    </source>
</evidence>
<reference evidence="1" key="3">
    <citation type="submission" date="2025-09" db="UniProtKB">
        <authorList>
            <consortium name="Ensembl"/>
        </authorList>
    </citation>
    <scope>IDENTIFICATION</scope>
</reference>
<organism evidence="1 2">
    <name type="scientific">Bos mutus grunniens</name>
    <name type="common">Wild yak</name>
    <name type="synonym">Bos grunniens</name>
    <dbReference type="NCBI Taxonomy" id="30521"/>
    <lineage>
        <taxon>Eukaryota</taxon>
        <taxon>Metazoa</taxon>
        <taxon>Chordata</taxon>
        <taxon>Craniata</taxon>
        <taxon>Vertebrata</taxon>
        <taxon>Euteleostomi</taxon>
        <taxon>Mammalia</taxon>
        <taxon>Eutheria</taxon>
        <taxon>Laurasiatheria</taxon>
        <taxon>Artiodactyla</taxon>
        <taxon>Ruminantia</taxon>
        <taxon>Pecora</taxon>
        <taxon>Bovidae</taxon>
        <taxon>Bovinae</taxon>
        <taxon>Bos</taxon>
    </lineage>
</organism>
<evidence type="ECO:0000313" key="1">
    <source>
        <dbReference type="Ensembl" id="ENSBGRP00000016623.1"/>
    </source>
</evidence>
<reference evidence="1" key="2">
    <citation type="submission" date="2025-08" db="UniProtKB">
        <authorList>
            <consortium name="Ensembl"/>
        </authorList>
    </citation>
    <scope>IDENTIFICATION</scope>
</reference>
<accession>A0A8B9X592</accession>
<protein>
    <submittedName>
        <fullName evidence="1">Uncharacterized protein</fullName>
    </submittedName>
</protein>
<keyword evidence="2" id="KW-1185">Reference proteome</keyword>
<dbReference type="AlphaFoldDB" id="A0A8B9X592"/>
<reference evidence="1" key="1">
    <citation type="submission" date="2019-05" db="EMBL/GenBank/DDBJ databases">
        <authorList>
            <person name="Zhang S."/>
            <person name="Liu J."/>
        </authorList>
    </citation>
    <scope>NUCLEOTIDE SEQUENCE [LARGE SCALE GENOMIC DNA]</scope>
</reference>
<sequence length="154" mass="16609">MNYANNSSENELIDSCVCMCVGDRRSPACPVEPSPQSSGCEGSSSPGSLGELLYYYHIDNVRFLSHSGEPTSPEAFLSGARGRSPGAVLADDLCAWLTSTGPSPPSEHISVLTGKFFHSTVIESIDSGFFSFFFPLGNIPQTGTVLEHEQENRW</sequence>
<dbReference type="GeneTree" id="ENSGT00960000190195"/>